<dbReference type="PANTHER" id="PTHR40260">
    <property type="entry name" value="BLR8190 PROTEIN"/>
    <property type="match status" value="1"/>
</dbReference>
<evidence type="ECO:0000256" key="1">
    <source>
        <dbReference type="ARBA" id="ARBA00005986"/>
    </source>
</evidence>
<comment type="similarity">
    <text evidence="1">Belongs to the tpcK family.</text>
</comment>
<dbReference type="PANTHER" id="PTHR40260:SF2">
    <property type="entry name" value="BLR8190 PROTEIN"/>
    <property type="match status" value="1"/>
</dbReference>
<evidence type="ECO:0000313" key="3">
    <source>
        <dbReference type="Proteomes" id="UP001629113"/>
    </source>
</evidence>
<accession>A0ABR4P4K3</accession>
<dbReference type="NCBIfam" id="TIGR02118">
    <property type="entry name" value="EthD family reductase"/>
    <property type="match status" value="1"/>
</dbReference>
<dbReference type="SUPFAM" id="SSF54909">
    <property type="entry name" value="Dimeric alpha+beta barrel"/>
    <property type="match status" value="1"/>
</dbReference>
<dbReference type="InterPro" id="IPR011008">
    <property type="entry name" value="Dimeric_a/b-barrel"/>
</dbReference>
<dbReference type="EMBL" id="JBFCZG010000009">
    <property type="protein sequence ID" value="KAL3418240.1"/>
    <property type="molecule type" value="Genomic_DNA"/>
</dbReference>
<gene>
    <name evidence="2" type="ORF">PVAG01_09956</name>
</gene>
<proteinExistence type="inferred from homology"/>
<organism evidence="2 3">
    <name type="scientific">Phlyctema vagabunda</name>
    <dbReference type="NCBI Taxonomy" id="108571"/>
    <lineage>
        <taxon>Eukaryota</taxon>
        <taxon>Fungi</taxon>
        <taxon>Dikarya</taxon>
        <taxon>Ascomycota</taxon>
        <taxon>Pezizomycotina</taxon>
        <taxon>Leotiomycetes</taxon>
        <taxon>Helotiales</taxon>
        <taxon>Dermateaceae</taxon>
        <taxon>Phlyctema</taxon>
    </lineage>
</organism>
<sequence>MPAQLTLLYPAPTDVEFDMEYYLEKHMPVVWKAWAPRGLDSYCVVDVEHDSGYCAECIMTWDCTASFKKAMDIKDEVEILFGDIKNFANVSPVVILGTVVGTN</sequence>
<protein>
    <submittedName>
        <fullName evidence="2">Ethyl tert-butyl ether degradation</fullName>
    </submittedName>
</protein>
<dbReference type="InterPro" id="IPR009799">
    <property type="entry name" value="EthD_dom"/>
</dbReference>
<reference evidence="2 3" key="1">
    <citation type="submission" date="2024-06" db="EMBL/GenBank/DDBJ databases">
        <title>Complete genome of Phlyctema vagabunda strain 19-DSS-EL-015.</title>
        <authorList>
            <person name="Fiorenzani C."/>
        </authorList>
    </citation>
    <scope>NUCLEOTIDE SEQUENCE [LARGE SCALE GENOMIC DNA]</scope>
    <source>
        <strain evidence="2 3">19-DSS-EL-015</strain>
    </source>
</reference>
<dbReference type="Proteomes" id="UP001629113">
    <property type="component" value="Unassembled WGS sequence"/>
</dbReference>
<name>A0ABR4P4K3_9HELO</name>
<dbReference type="Gene3D" id="3.30.70.100">
    <property type="match status" value="1"/>
</dbReference>
<comment type="caution">
    <text evidence="2">The sequence shown here is derived from an EMBL/GenBank/DDBJ whole genome shotgun (WGS) entry which is preliminary data.</text>
</comment>
<evidence type="ECO:0000313" key="2">
    <source>
        <dbReference type="EMBL" id="KAL3418240.1"/>
    </source>
</evidence>
<keyword evidence="3" id="KW-1185">Reference proteome</keyword>